<name>A0A0F7FQ33_9ACTN</name>
<evidence type="ECO:0000256" key="8">
    <source>
        <dbReference type="ARBA" id="ARBA00022977"/>
    </source>
</evidence>
<dbReference type="InterPro" id="IPR027939">
    <property type="entry name" value="NMT1/THI5"/>
</dbReference>
<feature type="domain" description="SsuA/THI5-like" evidence="12">
    <location>
        <begin position="63"/>
        <end position="272"/>
    </location>
</feature>
<evidence type="ECO:0000256" key="7">
    <source>
        <dbReference type="ARBA" id="ARBA00022898"/>
    </source>
</evidence>
<protein>
    <recommendedName>
        <fullName evidence="10">Thiamine pyrimidine synthase</fullName>
    </recommendedName>
</protein>
<evidence type="ECO:0000256" key="2">
    <source>
        <dbReference type="ARBA" id="ARBA00004948"/>
    </source>
</evidence>
<evidence type="ECO:0000259" key="12">
    <source>
        <dbReference type="Pfam" id="PF09084"/>
    </source>
</evidence>
<dbReference type="HOGENOM" id="CLU_028871_1_2_11"/>
<sequence length="359" mass="37861">MTASTRGPSGRRQFLTGGLALGWVALAAGPLAACAAVEPGSPSQDPGTAGFGIASQRLAWVKNTQFAGSFLADRNGYYKEEGFNGSELISGGPTAPPIESDVLSGTFAGVSQIAGAGAAIAEGAPLKIIGAVYQRNASCVMSMGDRPIRTPQDLYGKTIGCSSSSEPLWRLFLAALGLDESRITTVPVQGDPIGMTEGEIDGYLGYTNNQPIELRNRGFEIEEMLLADAGFPLVGQTYVTTQENIGRNREKVKAFLRAEIRGWKDVLADPELAARVTVEEYGRDLGLDPGITLTACRTGNELILDGDPAQHILALSEETAATNVRAARAGGLDLSVEELFDLGPIREVYEEDPALALNA</sequence>
<comment type="pathway">
    <text evidence="2">Cofactor biosynthesis; thiamine diphosphate biosynthesis.</text>
</comment>
<comment type="function">
    <text evidence="1">Responsible for the formation of the pyrimidine heterocycle in the thiamine biosynthesis pathway. Catalyzes the formation of hydroxymethylpyrimidine phosphate (HMP-P) from histidine and pyridoxal phosphate (PLP). The protein uses PLP and the active site histidine to form HMP-P, generating an inactive enzyme. The enzyme can only undergo a single turnover, which suggests it is a suicide enzyme.</text>
</comment>
<comment type="subunit">
    <text evidence="4">Homodimer.</text>
</comment>
<evidence type="ECO:0000313" key="13">
    <source>
        <dbReference type="EMBL" id="AKG41469.1"/>
    </source>
</evidence>
<dbReference type="PANTHER" id="PTHR31528">
    <property type="entry name" value="4-AMINO-5-HYDROXYMETHYL-2-METHYLPYRIMIDINE PHOSPHATE SYNTHASE THI11-RELATED"/>
    <property type="match status" value="1"/>
</dbReference>
<evidence type="ECO:0000256" key="6">
    <source>
        <dbReference type="ARBA" id="ARBA00022723"/>
    </source>
</evidence>
<keyword evidence="5" id="KW-0808">Transferase</keyword>
<dbReference type="InterPro" id="IPR006311">
    <property type="entry name" value="TAT_signal"/>
</dbReference>
<evidence type="ECO:0000256" key="5">
    <source>
        <dbReference type="ARBA" id="ARBA00022679"/>
    </source>
</evidence>
<dbReference type="Pfam" id="PF09084">
    <property type="entry name" value="NMT1"/>
    <property type="match status" value="1"/>
</dbReference>
<dbReference type="STRING" id="408015.SXIM_00850"/>
<organism evidence="13 14">
    <name type="scientific">Streptomyces xiamenensis</name>
    <dbReference type="NCBI Taxonomy" id="408015"/>
    <lineage>
        <taxon>Bacteria</taxon>
        <taxon>Bacillati</taxon>
        <taxon>Actinomycetota</taxon>
        <taxon>Actinomycetes</taxon>
        <taxon>Kitasatosporales</taxon>
        <taxon>Streptomycetaceae</taxon>
        <taxon>Streptomyces</taxon>
    </lineage>
</organism>
<dbReference type="Gene3D" id="3.40.190.10">
    <property type="entry name" value="Periplasmic binding protein-like II"/>
    <property type="match status" value="2"/>
</dbReference>
<dbReference type="PROSITE" id="PS51318">
    <property type="entry name" value="TAT"/>
    <property type="match status" value="1"/>
</dbReference>
<evidence type="ECO:0000256" key="1">
    <source>
        <dbReference type="ARBA" id="ARBA00003469"/>
    </source>
</evidence>
<dbReference type="AlphaFoldDB" id="A0A0F7FQ33"/>
<keyword evidence="9" id="KW-0408">Iron</keyword>
<keyword evidence="14" id="KW-1185">Reference proteome</keyword>
<dbReference type="Proteomes" id="UP000034034">
    <property type="component" value="Chromosome"/>
</dbReference>
<dbReference type="SUPFAM" id="SSF53850">
    <property type="entry name" value="Periplasmic binding protein-like II"/>
    <property type="match status" value="1"/>
</dbReference>
<dbReference type="GO" id="GO:0009228">
    <property type="term" value="P:thiamine biosynthetic process"/>
    <property type="evidence" value="ECO:0007669"/>
    <property type="project" value="UniProtKB-KW"/>
</dbReference>
<proteinExistence type="inferred from homology"/>
<comment type="similarity">
    <text evidence="3">Belongs to the NMT1/THI5 family.</text>
</comment>
<dbReference type="KEGG" id="sxi:SXIM_00850"/>
<evidence type="ECO:0000256" key="4">
    <source>
        <dbReference type="ARBA" id="ARBA00011738"/>
    </source>
</evidence>
<gene>
    <name evidence="13" type="ORF">SXIM_00850</name>
</gene>
<keyword evidence="7" id="KW-0663">Pyridoxal phosphate</keyword>
<evidence type="ECO:0000313" key="14">
    <source>
        <dbReference type="Proteomes" id="UP000034034"/>
    </source>
</evidence>
<evidence type="ECO:0000256" key="3">
    <source>
        <dbReference type="ARBA" id="ARBA00009406"/>
    </source>
</evidence>
<dbReference type="GO" id="GO:0046872">
    <property type="term" value="F:metal ion binding"/>
    <property type="evidence" value="ECO:0007669"/>
    <property type="project" value="UniProtKB-KW"/>
</dbReference>
<dbReference type="PANTHER" id="PTHR31528:SF1">
    <property type="entry name" value="4-AMINO-5-HYDROXYMETHYL-2-METHYLPYRIMIDINE PHOSPHATE SYNTHASE THI11-RELATED"/>
    <property type="match status" value="1"/>
</dbReference>
<accession>A0A0F7FQ33</accession>
<evidence type="ECO:0000256" key="9">
    <source>
        <dbReference type="ARBA" id="ARBA00023004"/>
    </source>
</evidence>
<reference evidence="13" key="1">
    <citation type="submission" date="2019-08" db="EMBL/GenBank/DDBJ databases">
        <title>Complete genome sequence of a mangrove-derived Streptomyces xiamenensis.</title>
        <authorList>
            <person name="Xu J."/>
        </authorList>
    </citation>
    <scope>NUCLEOTIDE SEQUENCE</scope>
    <source>
        <strain evidence="13">318</strain>
    </source>
</reference>
<keyword evidence="6" id="KW-0479">Metal-binding</keyword>
<dbReference type="GO" id="GO:0016740">
    <property type="term" value="F:transferase activity"/>
    <property type="evidence" value="ECO:0007669"/>
    <property type="project" value="UniProtKB-KW"/>
</dbReference>
<dbReference type="PATRIC" id="fig|408015.6.peg.101"/>
<dbReference type="InterPro" id="IPR015168">
    <property type="entry name" value="SsuA/THI5"/>
</dbReference>
<dbReference type="EMBL" id="CP009922">
    <property type="protein sequence ID" value="AKG41469.1"/>
    <property type="molecule type" value="Genomic_DNA"/>
</dbReference>
<keyword evidence="8" id="KW-0784">Thiamine biosynthesis</keyword>
<comment type="catalytic activity">
    <reaction evidence="11">
        <text>N(6)-(pyridoxal phosphate)-L-lysyl-[4-amino-5-hydroxymethyl-2-methylpyrimidine phosphate synthase] + L-histidyl-[4-amino-5-hydroxymethyl-2-methylpyrimidine phosphate synthase] + 2 Fe(3+) + 4 H2O = L-lysyl-[4-amino-5-hydroxymethyl-2-methylpyrimidine phosphate synthase] + (2S)-2-amino-5-hydroxy-4-oxopentanoyl-[4-amino-5-hydroxymethyl-2-methylpyrimidine phosphate synthase] + 4-amino-2-methyl-5-(phosphooxymethyl)pyrimidine + 3-oxopropanoate + 2 Fe(2+) + 2 H(+)</text>
        <dbReference type="Rhea" id="RHEA:65756"/>
        <dbReference type="Rhea" id="RHEA-COMP:16892"/>
        <dbReference type="Rhea" id="RHEA-COMP:16893"/>
        <dbReference type="Rhea" id="RHEA-COMP:16894"/>
        <dbReference type="Rhea" id="RHEA-COMP:16895"/>
        <dbReference type="ChEBI" id="CHEBI:15377"/>
        <dbReference type="ChEBI" id="CHEBI:15378"/>
        <dbReference type="ChEBI" id="CHEBI:29033"/>
        <dbReference type="ChEBI" id="CHEBI:29034"/>
        <dbReference type="ChEBI" id="CHEBI:29969"/>
        <dbReference type="ChEBI" id="CHEBI:29979"/>
        <dbReference type="ChEBI" id="CHEBI:33190"/>
        <dbReference type="ChEBI" id="CHEBI:58354"/>
        <dbReference type="ChEBI" id="CHEBI:143915"/>
        <dbReference type="ChEBI" id="CHEBI:157692"/>
    </reaction>
    <physiologicalReaction direction="left-to-right" evidence="11">
        <dbReference type="Rhea" id="RHEA:65757"/>
    </physiologicalReaction>
</comment>
<evidence type="ECO:0000256" key="10">
    <source>
        <dbReference type="ARBA" id="ARBA00033171"/>
    </source>
</evidence>
<dbReference type="RefSeq" id="WP_046722598.1">
    <property type="nucleotide sequence ID" value="NZ_CP009922.3"/>
</dbReference>
<evidence type="ECO:0000256" key="11">
    <source>
        <dbReference type="ARBA" id="ARBA00048179"/>
    </source>
</evidence>